<feature type="domain" description="AMP-dependent synthetase/ligase" evidence="4">
    <location>
        <begin position="22"/>
        <end position="457"/>
    </location>
</feature>
<gene>
    <name evidence="5" type="ORF">JFN93_14375</name>
</gene>
<evidence type="ECO:0000256" key="2">
    <source>
        <dbReference type="ARBA" id="ARBA00022840"/>
    </source>
</evidence>
<proteinExistence type="predicted"/>
<name>A0A8J7IRZ1_9BACT</name>
<keyword evidence="2" id="KW-0067">ATP-binding</keyword>
<dbReference type="Gene3D" id="3.30.300.30">
    <property type="match status" value="1"/>
</dbReference>
<dbReference type="CDD" id="cd05907">
    <property type="entry name" value="VL_LC_FACS_like"/>
    <property type="match status" value="1"/>
</dbReference>
<reference evidence="5" key="1">
    <citation type="submission" date="2020-12" db="EMBL/GenBank/DDBJ databases">
        <title>Geomonas sp. Red875, isolated from river sediment.</title>
        <authorList>
            <person name="Xu Z."/>
            <person name="Zhang Z."/>
            <person name="Masuda Y."/>
            <person name="Itoh H."/>
            <person name="Senoo K."/>
        </authorList>
    </citation>
    <scope>NUCLEOTIDE SEQUENCE</scope>
    <source>
        <strain evidence="5">Red875</strain>
    </source>
</reference>
<keyword evidence="6" id="KW-1185">Reference proteome</keyword>
<dbReference type="InterPro" id="IPR045851">
    <property type="entry name" value="AMP-bd_C_sf"/>
</dbReference>
<evidence type="ECO:0000256" key="3">
    <source>
        <dbReference type="ARBA" id="ARBA00024484"/>
    </source>
</evidence>
<dbReference type="GO" id="GO:0016020">
    <property type="term" value="C:membrane"/>
    <property type="evidence" value="ECO:0007669"/>
    <property type="project" value="TreeGrafter"/>
</dbReference>
<protein>
    <submittedName>
        <fullName evidence="5">AMP-binding protein</fullName>
    </submittedName>
</protein>
<evidence type="ECO:0000313" key="5">
    <source>
        <dbReference type="EMBL" id="MBJ6725899.1"/>
    </source>
</evidence>
<evidence type="ECO:0000259" key="4">
    <source>
        <dbReference type="Pfam" id="PF00501"/>
    </source>
</evidence>
<dbReference type="PROSITE" id="PS00455">
    <property type="entry name" value="AMP_BINDING"/>
    <property type="match status" value="1"/>
</dbReference>
<evidence type="ECO:0000256" key="1">
    <source>
        <dbReference type="ARBA" id="ARBA00022741"/>
    </source>
</evidence>
<dbReference type="RefSeq" id="WP_199384790.1">
    <property type="nucleotide sequence ID" value="NZ_JAEMHM010000011.1"/>
</dbReference>
<comment type="catalytic activity">
    <reaction evidence="3">
        <text>a long-chain fatty acid + ATP + CoA = a long-chain fatty acyl-CoA + AMP + diphosphate</text>
        <dbReference type="Rhea" id="RHEA:15421"/>
        <dbReference type="ChEBI" id="CHEBI:30616"/>
        <dbReference type="ChEBI" id="CHEBI:33019"/>
        <dbReference type="ChEBI" id="CHEBI:57287"/>
        <dbReference type="ChEBI" id="CHEBI:57560"/>
        <dbReference type="ChEBI" id="CHEBI:83139"/>
        <dbReference type="ChEBI" id="CHEBI:456215"/>
        <dbReference type="EC" id="6.2.1.3"/>
    </reaction>
    <physiologicalReaction direction="left-to-right" evidence="3">
        <dbReference type="Rhea" id="RHEA:15422"/>
    </physiologicalReaction>
</comment>
<comment type="caution">
    <text evidence="5">The sequence shown here is derived from an EMBL/GenBank/DDBJ whole genome shotgun (WGS) entry which is preliminary data.</text>
</comment>
<dbReference type="EMBL" id="JAEMHM010000011">
    <property type="protein sequence ID" value="MBJ6725899.1"/>
    <property type="molecule type" value="Genomic_DNA"/>
</dbReference>
<evidence type="ECO:0000313" key="6">
    <source>
        <dbReference type="Proteomes" id="UP000636888"/>
    </source>
</evidence>
<accession>A0A8J7IRZ1</accession>
<dbReference type="Gene3D" id="3.40.50.12780">
    <property type="entry name" value="N-terminal domain of ligase-like"/>
    <property type="match status" value="1"/>
</dbReference>
<dbReference type="SUPFAM" id="SSF56801">
    <property type="entry name" value="Acetyl-CoA synthetase-like"/>
    <property type="match status" value="1"/>
</dbReference>
<dbReference type="GO" id="GO:0004467">
    <property type="term" value="F:long-chain fatty acid-CoA ligase activity"/>
    <property type="evidence" value="ECO:0007669"/>
    <property type="project" value="UniProtKB-EC"/>
</dbReference>
<sequence>MPTIDSLFDARFQTFAGTALRQKVGGAWQELSYRELWEKSGCIAAGLVARKLAPGERVALLAPSSMRWVATFFGIVRAGCVVVPIDKDLKAAELRHILADCGARVIFTAGSSLDTLLDCLESLTDLDSVVLLEEPEESSPLGMLWASLREEWDRVLHNGTVPPAEAERIEGLETQFQEALLQDELGKASEATPAHPFLASGGFNEKLAKEGKLLPLRSLLRNTPVTTAPRTDSDTAVILYTSGTTGRSKGAMLSHGNIISNIEAVSAHFGLDQTIHTLSYLPINHVFELVAGVLLPLYMGGRVSFAESIKKLGDNLAEVQPTFLLGVPAVYKMILERIRKNVQAKAVSRLMFAVPLGRRLVKRKVQQAFGAGTIFVSGGAALDPAIAAGLMEFGIPIYQGYGITETSPVISAEQPGRMRLGTVGRVISEVEVKIDAPNEEEIGEILVRGPNVMLGYFNNRDATNDVLRDGWYHTGDLGAIDADGYLRICGRVKNLIVTPNGKNVYPEEVENELLKSPFIAEVMVYGHKIEPMAEEVRAEIFPNQDELDAYAQKHGKGRLTLKDVEELLKGEVQTAGKGLADYKRVKRFTIREEEFPKTATRKIKRYIVNAGIATNH</sequence>
<dbReference type="AlphaFoldDB" id="A0A8J7IRZ1"/>
<dbReference type="InterPro" id="IPR042099">
    <property type="entry name" value="ANL_N_sf"/>
</dbReference>
<dbReference type="InterPro" id="IPR020845">
    <property type="entry name" value="AMP-binding_CS"/>
</dbReference>
<dbReference type="PANTHER" id="PTHR43272:SF33">
    <property type="entry name" value="AMP-BINDING DOMAIN-CONTAINING PROTEIN-RELATED"/>
    <property type="match status" value="1"/>
</dbReference>
<dbReference type="Proteomes" id="UP000636888">
    <property type="component" value="Unassembled WGS sequence"/>
</dbReference>
<dbReference type="InterPro" id="IPR000873">
    <property type="entry name" value="AMP-dep_synth/lig_dom"/>
</dbReference>
<dbReference type="PANTHER" id="PTHR43272">
    <property type="entry name" value="LONG-CHAIN-FATTY-ACID--COA LIGASE"/>
    <property type="match status" value="1"/>
</dbReference>
<dbReference type="GO" id="GO:0005524">
    <property type="term" value="F:ATP binding"/>
    <property type="evidence" value="ECO:0007669"/>
    <property type="project" value="UniProtKB-KW"/>
</dbReference>
<dbReference type="Pfam" id="PF00501">
    <property type="entry name" value="AMP-binding"/>
    <property type="match status" value="1"/>
</dbReference>
<organism evidence="5 6">
    <name type="scientific">Geomesophilobacter sediminis</name>
    <dbReference type="NCBI Taxonomy" id="2798584"/>
    <lineage>
        <taxon>Bacteria</taxon>
        <taxon>Pseudomonadati</taxon>
        <taxon>Thermodesulfobacteriota</taxon>
        <taxon>Desulfuromonadia</taxon>
        <taxon>Geobacterales</taxon>
        <taxon>Geobacteraceae</taxon>
        <taxon>Geomesophilobacter</taxon>
    </lineage>
</organism>
<keyword evidence="1" id="KW-0547">Nucleotide-binding</keyword>